<evidence type="ECO:0000313" key="14">
    <source>
        <dbReference type="EMBL" id="MBT1689674.1"/>
    </source>
</evidence>
<feature type="modified residue" description="4-aspartylphosphate" evidence="8">
    <location>
        <position position="979"/>
    </location>
</feature>
<evidence type="ECO:0000256" key="7">
    <source>
        <dbReference type="ARBA" id="ARBA00023012"/>
    </source>
</evidence>
<dbReference type="PANTHER" id="PTHR45339">
    <property type="entry name" value="HYBRID SIGNAL TRANSDUCTION HISTIDINE KINASE J"/>
    <property type="match status" value="1"/>
</dbReference>
<dbReference type="Pfam" id="PF00672">
    <property type="entry name" value="HAMP"/>
    <property type="match status" value="1"/>
</dbReference>
<dbReference type="SMART" id="SM00304">
    <property type="entry name" value="HAMP"/>
    <property type="match status" value="1"/>
</dbReference>
<dbReference type="InterPro" id="IPR036890">
    <property type="entry name" value="HATPase_C_sf"/>
</dbReference>
<dbReference type="InterPro" id="IPR036097">
    <property type="entry name" value="HisK_dim/P_sf"/>
</dbReference>
<comment type="subcellular location">
    <subcellularLocation>
        <location evidence="2">Membrane</location>
    </subcellularLocation>
</comment>
<dbReference type="Gene3D" id="3.30.565.10">
    <property type="entry name" value="Histidine kinase-like ATPase, C-terminal domain"/>
    <property type="match status" value="1"/>
</dbReference>
<dbReference type="AlphaFoldDB" id="A0AAP2GFP2"/>
<dbReference type="CDD" id="cd00082">
    <property type="entry name" value="HisKA"/>
    <property type="match status" value="1"/>
</dbReference>
<keyword evidence="10" id="KW-0472">Membrane</keyword>
<dbReference type="GO" id="GO:0016020">
    <property type="term" value="C:membrane"/>
    <property type="evidence" value="ECO:0007669"/>
    <property type="project" value="UniProtKB-SubCell"/>
</dbReference>
<dbReference type="CDD" id="cd17546">
    <property type="entry name" value="REC_hyHK_CKI1_RcsC-like"/>
    <property type="match status" value="1"/>
</dbReference>
<dbReference type="EC" id="2.7.13.3" evidence="3"/>
<dbReference type="InterPro" id="IPR003594">
    <property type="entry name" value="HATPase_dom"/>
</dbReference>
<dbReference type="InterPro" id="IPR003661">
    <property type="entry name" value="HisK_dim/P_dom"/>
</dbReference>
<feature type="modified residue" description="4-aspartylphosphate" evidence="8">
    <location>
        <position position="857"/>
    </location>
</feature>
<evidence type="ECO:0000256" key="1">
    <source>
        <dbReference type="ARBA" id="ARBA00000085"/>
    </source>
</evidence>
<evidence type="ECO:0000259" key="12">
    <source>
        <dbReference type="PROSITE" id="PS50110"/>
    </source>
</evidence>
<dbReference type="SUPFAM" id="SSF47384">
    <property type="entry name" value="Homodimeric domain of signal transducing histidine kinase"/>
    <property type="match status" value="1"/>
</dbReference>
<feature type="domain" description="Response regulatory" evidence="12">
    <location>
        <begin position="930"/>
        <end position="1046"/>
    </location>
</feature>
<evidence type="ECO:0000256" key="5">
    <source>
        <dbReference type="ARBA" id="ARBA00022679"/>
    </source>
</evidence>
<feature type="coiled-coil region" evidence="9">
    <location>
        <begin position="426"/>
        <end position="509"/>
    </location>
</feature>
<dbReference type="CDD" id="cd00156">
    <property type="entry name" value="REC"/>
    <property type="match status" value="1"/>
</dbReference>
<dbReference type="PROSITE" id="PS50110">
    <property type="entry name" value="RESPONSE_REGULATORY"/>
    <property type="match status" value="3"/>
</dbReference>
<dbReference type="InterPro" id="IPR004358">
    <property type="entry name" value="Sig_transdc_His_kin-like_C"/>
</dbReference>
<dbReference type="InterPro" id="IPR011006">
    <property type="entry name" value="CheY-like_superfamily"/>
</dbReference>
<dbReference type="InterPro" id="IPR007891">
    <property type="entry name" value="CHASE3"/>
</dbReference>
<keyword evidence="6" id="KW-0418">Kinase</keyword>
<feature type="transmembrane region" description="Helical" evidence="10">
    <location>
        <begin position="178"/>
        <end position="198"/>
    </location>
</feature>
<protein>
    <recommendedName>
        <fullName evidence="3">histidine kinase</fullName>
        <ecNumber evidence="3">2.7.13.3</ecNumber>
    </recommendedName>
</protein>
<keyword evidence="4 8" id="KW-0597">Phosphoprotein</keyword>
<dbReference type="Proteomes" id="UP001319180">
    <property type="component" value="Unassembled WGS sequence"/>
</dbReference>
<keyword evidence="15" id="KW-1185">Reference proteome</keyword>
<feature type="modified residue" description="4-aspartylphosphate" evidence="8">
    <location>
        <position position="1127"/>
    </location>
</feature>
<dbReference type="SMART" id="SM00388">
    <property type="entry name" value="HisKA"/>
    <property type="match status" value="1"/>
</dbReference>
<dbReference type="PROSITE" id="PS50109">
    <property type="entry name" value="HIS_KIN"/>
    <property type="match status" value="1"/>
</dbReference>
<evidence type="ECO:0000256" key="6">
    <source>
        <dbReference type="ARBA" id="ARBA00022777"/>
    </source>
</evidence>
<evidence type="ECO:0000256" key="3">
    <source>
        <dbReference type="ARBA" id="ARBA00012438"/>
    </source>
</evidence>
<evidence type="ECO:0000256" key="10">
    <source>
        <dbReference type="SAM" id="Phobius"/>
    </source>
</evidence>
<dbReference type="CDD" id="cd06225">
    <property type="entry name" value="HAMP"/>
    <property type="match status" value="1"/>
</dbReference>
<keyword evidence="10" id="KW-1133">Transmembrane helix</keyword>
<dbReference type="Gene3D" id="3.30.450.40">
    <property type="match status" value="1"/>
</dbReference>
<dbReference type="Pfam" id="PF02518">
    <property type="entry name" value="HATPase_c"/>
    <property type="match status" value="1"/>
</dbReference>
<dbReference type="SUPFAM" id="SSF52172">
    <property type="entry name" value="CheY-like"/>
    <property type="match status" value="3"/>
</dbReference>
<dbReference type="RefSeq" id="WP_254092894.1">
    <property type="nucleotide sequence ID" value="NZ_JAHESC010000045.1"/>
</dbReference>
<dbReference type="FunFam" id="3.30.565.10:FF:000010">
    <property type="entry name" value="Sensor histidine kinase RcsC"/>
    <property type="match status" value="1"/>
</dbReference>
<accession>A0AAP2GFP2</accession>
<dbReference type="SMART" id="SM00448">
    <property type="entry name" value="REC"/>
    <property type="match status" value="3"/>
</dbReference>
<dbReference type="PRINTS" id="PR00344">
    <property type="entry name" value="BCTRLSENSOR"/>
</dbReference>
<dbReference type="InterPro" id="IPR003660">
    <property type="entry name" value="HAMP_dom"/>
</dbReference>
<dbReference type="SUPFAM" id="SSF158472">
    <property type="entry name" value="HAMP domain-like"/>
    <property type="match status" value="1"/>
</dbReference>
<evidence type="ECO:0000256" key="9">
    <source>
        <dbReference type="SAM" id="Coils"/>
    </source>
</evidence>
<dbReference type="Pfam" id="PF00072">
    <property type="entry name" value="Response_reg"/>
    <property type="match status" value="3"/>
</dbReference>
<dbReference type="Pfam" id="PF00512">
    <property type="entry name" value="HisKA"/>
    <property type="match status" value="1"/>
</dbReference>
<dbReference type="GO" id="GO:0000155">
    <property type="term" value="F:phosphorelay sensor kinase activity"/>
    <property type="evidence" value="ECO:0007669"/>
    <property type="project" value="InterPro"/>
</dbReference>
<keyword evidence="9" id="KW-0175">Coiled coil</keyword>
<feature type="domain" description="HAMP" evidence="13">
    <location>
        <begin position="220"/>
        <end position="272"/>
    </location>
</feature>
<feature type="domain" description="Response regulatory" evidence="12">
    <location>
        <begin position="1077"/>
        <end position="1194"/>
    </location>
</feature>
<dbReference type="PANTHER" id="PTHR45339:SF1">
    <property type="entry name" value="HYBRID SIGNAL TRANSDUCTION HISTIDINE KINASE J"/>
    <property type="match status" value="1"/>
</dbReference>
<keyword evidence="5" id="KW-0808">Transferase</keyword>
<evidence type="ECO:0000259" key="13">
    <source>
        <dbReference type="PROSITE" id="PS50885"/>
    </source>
</evidence>
<organism evidence="14 15">
    <name type="scientific">Dawidia soli</name>
    <dbReference type="NCBI Taxonomy" id="2782352"/>
    <lineage>
        <taxon>Bacteria</taxon>
        <taxon>Pseudomonadati</taxon>
        <taxon>Bacteroidota</taxon>
        <taxon>Cytophagia</taxon>
        <taxon>Cytophagales</taxon>
        <taxon>Chryseotaleaceae</taxon>
        <taxon>Dawidia</taxon>
    </lineage>
</organism>
<comment type="caution">
    <text evidence="14">The sequence shown here is derived from an EMBL/GenBank/DDBJ whole genome shotgun (WGS) entry which is preliminary data.</text>
</comment>
<name>A0AAP2GFP2_9BACT</name>
<keyword evidence="7" id="KW-0902">Two-component regulatory system</keyword>
<evidence type="ECO:0000259" key="11">
    <source>
        <dbReference type="PROSITE" id="PS50109"/>
    </source>
</evidence>
<proteinExistence type="predicted"/>
<evidence type="ECO:0000313" key="15">
    <source>
        <dbReference type="Proteomes" id="UP001319180"/>
    </source>
</evidence>
<dbReference type="SUPFAM" id="SSF55874">
    <property type="entry name" value="ATPase domain of HSP90 chaperone/DNA topoisomerase II/histidine kinase"/>
    <property type="match status" value="1"/>
</dbReference>
<dbReference type="Gene3D" id="3.40.50.2300">
    <property type="match status" value="3"/>
</dbReference>
<sequence length="1200" mass="134733">MKNSYKRNLLIGFGASLVILIVSSTASFISIQNLLTSTEAVNHTNQVIIELDGIRSAMVDAETGQRGYLLAGDERFLEPYRNAEVQAKGAFSRVKMLTADNTEQQQNLKELDELVTERFRLLEVSVVAKRNHTDIKNENLNAGRETMGKIRALVERMEQLERDLLQERTSDMNRFASFTPPLILAGAIIALLITVMFYTRVSGDFEQRVQLQQELLQKDEEISRRIQIIQSIADKIAGGSYDVRVTDQQSDALGAVAVSLNKMAGALEESFNELTDNEWRQTGLAGLNDTMLGDKTLEALTRQVIEYLATYTQAHAGVLYLREHDGLEACASFAYLPDKLRQRLKAGEGLVGQSIVNGKVLELKDIPEGNISVSFVAGEAKPSHIVALPLLDGYNIKGAVELATLQSFSERDIEFLKASAHNIGVAISSAQNRKRLQELLEETQAQSEELRTQHTELENLNSELEVQAEKLQASEEELKVQQEELRQANQELEERSRLLEERNQLITERNVEIQTKAEQLTQSARYKSEFLANMSHELRTPLNSILLLSRLLSENQDHNLSTDQVEYARVIQSSGNGLLSLIDEILDLSKIESGKMQLEYESLSINEVVQDMKALFSAVAQDKQIEFITHLGPELPEVLESDKLRLEQILRNLISNAIKFTAQGSVTLEIGTAQQDHTWWRFVVRDTGIGIAPDKQQMVFEAFQQADGSTRRKYGGTGLGLSISRELAKLLGGEIQLRSEEGKGSEFTVLIPSTRAAAIKRTKQESHREELPPIPKEAPMAQKKLYISENIPESIPDDRDSIRQGDKSILIVEDDVNFAKALLDYTRARGYKGVVAVRGDEGLSLAKELLPVGILLDIQLPIKSGWEVMSELKEDTRTRHIPVHIMSSHEVKRESLLKGAVDFINKPVAYEKMADVFQKIEYVLTHHPKKVLIVEENPKHAKALAYFLETFDLNLEIKNDVLNAVQSLRDQRVDCVILDMGIPDQKAYETLEAVKKTPGLENLPIIIFTGKSLSQPEQVRIKQYADSIVVKTANSYKRILDEVSLFLHLMESEDKEKAAPPKYHKLGALDEVLRNKTVLIADDDMRNIFSLTKALERYQMNVITAVDGKDALRQLHAHPDTDIVLMDMMMPEMDGYESISAIRKDPVLKDIPVLAVTAKAMTGDRIKCINAGASDYISKPVDIDQLLSLLRVWLYEKGRK</sequence>
<keyword evidence="10" id="KW-0812">Transmembrane</keyword>
<dbReference type="CDD" id="cd19410">
    <property type="entry name" value="HK9-like_sensor"/>
    <property type="match status" value="1"/>
</dbReference>
<gene>
    <name evidence="14" type="ORF">KK078_24135</name>
</gene>
<dbReference type="CDD" id="cd16922">
    <property type="entry name" value="HATPase_EvgS-ArcB-TorS-like"/>
    <property type="match status" value="1"/>
</dbReference>
<evidence type="ECO:0000256" key="8">
    <source>
        <dbReference type="PROSITE-ProRule" id="PRU00169"/>
    </source>
</evidence>
<dbReference type="SMART" id="SM00065">
    <property type="entry name" value="GAF"/>
    <property type="match status" value="1"/>
</dbReference>
<dbReference type="Pfam" id="PF05227">
    <property type="entry name" value="CHASE3"/>
    <property type="match status" value="1"/>
</dbReference>
<dbReference type="PROSITE" id="PS50885">
    <property type="entry name" value="HAMP"/>
    <property type="match status" value="1"/>
</dbReference>
<dbReference type="Gene3D" id="1.10.287.130">
    <property type="match status" value="1"/>
</dbReference>
<comment type="catalytic activity">
    <reaction evidence="1">
        <text>ATP + protein L-histidine = ADP + protein N-phospho-L-histidine.</text>
        <dbReference type="EC" id="2.7.13.3"/>
    </reaction>
</comment>
<reference evidence="14 15" key="1">
    <citation type="submission" date="2021-05" db="EMBL/GenBank/DDBJ databases">
        <title>A Polyphasic approach of four new species of the genus Ohtaekwangia: Ohtaekwangia histidinii sp. nov., Ohtaekwangia cretensis sp. nov., Ohtaekwangia indiensis sp. nov., Ohtaekwangia reichenbachii sp. nov. from diverse environment.</title>
        <authorList>
            <person name="Octaviana S."/>
        </authorList>
    </citation>
    <scope>NUCLEOTIDE SEQUENCE [LARGE SCALE GENOMIC DNA]</scope>
    <source>
        <strain evidence="14 15">PWU37</strain>
    </source>
</reference>
<evidence type="ECO:0000256" key="2">
    <source>
        <dbReference type="ARBA" id="ARBA00004370"/>
    </source>
</evidence>
<evidence type="ECO:0000256" key="4">
    <source>
        <dbReference type="ARBA" id="ARBA00022553"/>
    </source>
</evidence>
<dbReference type="InterPro" id="IPR001789">
    <property type="entry name" value="Sig_transdc_resp-reg_receiver"/>
</dbReference>
<dbReference type="InterPro" id="IPR003018">
    <property type="entry name" value="GAF"/>
</dbReference>
<dbReference type="Pfam" id="PF13185">
    <property type="entry name" value="GAF_2"/>
    <property type="match status" value="1"/>
</dbReference>
<dbReference type="Gene3D" id="6.10.340.10">
    <property type="match status" value="1"/>
</dbReference>
<dbReference type="EMBL" id="JAHESC010000045">
    <property type="protein sequence ID" value="MBT1689674.1"/>
    <property type="molecule type" value="Genomic_DNA"/>
</dbReference>
<dbReference type="InterPro" id="IPR005467">
    <property type="entry name" value="His_kinase_dom"/>
</dbReference>
<feature type="domain" description="Histidine kinase" evidence="11">
    <location>
        <begin position="533"/>
        <end position="755"/>
    </location>
</feature>
<feature type="domain" description="Response regulatory" evidence="12">
    <location>
        <begin position="808"/>
        <end position="921"/>
    </location>
</feature>
<dbReference type="InterPro" id="IPR029016">
    <property type="entry name" value="GAF-like_dom_sf"/>
</dbReference>
<dbReference type="SMART" id="SM00387">
    <property type="entry name" value="HATPase_c"/>
    <property type="match status" value="1"/>
</dbReference>
<dbReference type="SUPFAM" id="SSF55781">
    <property type="entry name" value="GAF domain-like"/>
    <property type="match status" value="1"/>
</dbReference>